<organism evidence="1 2">
    <name type="scientific">Kickxella alabastrina</name>
    <dbReference type="NCBI Taxonomy" id="61397"/>
    <lineage>
        <taxon>Eukaryota</taxon>
        <taxon>Fungi</taxon>
        <taxon>Fungi incertae sedis</taxon>
        <taxon>Zoopagomycota</taxon>
        <taxon>Kickxellomycotina</taxon>
        <taxon>Kickxellomycetes</taxon>
        <taxon>Kickxellales</taxon>
        <taxon>Kickxellaceae</taxon>
        <taxon>Kickxella</taxon>
    </lineage>
</organism>
<sequence length="57" mass="6001">FTSTRLSAADFLRSRSPLPSSSACASSLPTWLLPSLATGTSCPSFTRPSGLTVRLSR</sequence>
<gene>
    <name evidence="1" type="ORF">LPJ66_012331</name>
</gene>
<reference evidence="1" key="1">
    <citation type="submission" date="2022-07" db="EMBL/GenBank/DDBJ databases">
        <title>Phylogenomic reconstructions and comparative analyses of Kickxellomycotina fungi.</title>
        <authorList>
            <person name="Reynolds N.K."/>
            <person name="Stajich J.E."/>
            <person name="Barry K."/>
            <person name="Grigoriev I.V."/>
            <person name="Crous P."/>
            <person name="Smith M.E."/>
        </authorList>
    </citation>
    <scope>NUCLEOTIDE SEQUENCE</scope>
    <source>
        <strain evidence="1">Benny 63K</strain>
    </source>
</reference>
<dbReference type="EMBL" id="JANBPG010004434">
    <property type="protein sequence ID" value="KAJ1876382.1"/>
    <property type="molecule type" value="Genomic_DNA"/>
</dbReference>
<proteinExistence type="predicted"/>
<name>A0ACC1HVW1_9FUNG</name>
<accession>A0ACC1HVW1</accession>
<feature type="non-terminal residue" evidence="1">
    <location>
        <position position="1"/>
    </location>
</feature>
<comment type="caution">
    <text evidence="1">The sequence shown here is derived from an EMBL/GenBank/DDBJ whole genome shotgun (WGS) entry which is preliminary data.</text>
</comment>
<evidence type="ECO:0000313" key="2">
    <source>
        <dbReference type="Proteomes" id="UP001150581"/>
    </source>
</evidence>
<feature type="non-terminal residue" evidence="1">
    <location>
        <position position="57"/>
    </location>
</feature>
<protein>
    <submittedName>
        <fullName evidence="1">Uncharacterized protein</fullName>
    </submittedName>
</protein>
<evidence type="ECO:0000313" key="1">
    <source>
        <dbReference type="EMBL" id="KAJ1876382.1"/>
    </source>
</evidence>
<dbReference type="Proteomes" id="UP001150581">
    <property type="component" value="Unassembled WGS sequence"/>
</dbReference>
<keyword evidence="2" id="KW-1185">Reference proteome</keyword>